<feature type="transmembrane region" description="Helical" evidence="14">
    <location>
        <begin position="274"/>
        <end position="293"/>
    </location>
</feature>
<dbReference type="EMBL" id="WNYA01000001">
    <property type="protein sequence ID" value="KAG8593516.1"/>
    <property type="molecule type" value="Genomic_DNA"/>
</dbReference>
<keyword evidence="11" id="KW-0325">Glycoprotein</keyword>
<evidence type="ECO:0000256" key="2">
    <source>
        <dbReference type="ARBA" id="ARBA00022475"/>
    </source>
</evidence>
<protein>
    <recommendedName>
        <fullName evidence="14">Olfactory receptor</fullName>
    </recommendedName>
</protein>
<evidence type="ECO:0000256" key="13">
    <source>
        <dbReference type="RuleBase" id="RU000688"/>
    </source>
</evidence>
<dbReference type="GO" id="GO:0005886">
    <property type="term" value="C:plasma membrane"/>
    <property type="evidence" value="ECO:0007669"/>
    <property type="project" value="UniProtKB-SubCell"/>
</dbReference>
<keyword evidence="2 14" id="KW-1003">Cell membrane</keyword>
<feature type="transmembrane region" description="Helical" evidence="14">
    <location>
        <begin position="27"/>
        <end position="49"/>
    </location>
</feature>
<keyword evidence="3 14" id="KW-0716">Sensory transduction</keyword>
<dbReference type="GO" id="GO:0004930">
    <property type="term" value="F:G protein-coupled receptor activity"/>
    <property type="evidence" value="ECO:0007669"/>
    <property type="project" value="UniProtKB-KW"/>
</dbReference>
<keyword evidence="12 13" id="KW-0807">Transducer</keyword>
<keyword evidence="4 13" id="KW-0812">Transmembrane</keyword>
<evidence type="ECO:0000256" key="6">
    <source>
        <dbReference type="ARBA" id="ARBA00022989"/>
    </source>
</evidence>
<keyword evidence="6 14" id="KW-1133">Transmembrane helix</keyword>
<dbReference type="GO" id="GO:0004984">
    <property type="term" value="F:olfactory receptor activity"/>
    <property type="evidence" value="ECO:0007669"/>
    <property type="project" value="InterPro"/>
</dbReference>
<dbReference type="PANTHER" id="PTHR24242">
    <property type="entry name" value="G-PROTEIN COUPLED RECEPTOR"/>
    <property type="match status" value="1"/>
</dbReference>
<dbReference type="Proteomes" id="UP000824782">
    <property type="component" value="Unassembled WGS sequence"/>
</dbReference>
<evidence type="ECO:0000256" key="9">
    <source>
        <dbReference type="ARBA" id="ARBA00023157"/>
    </source>
</evidence>
<dbReference type="InterPro" id="IPR050939">
    <property type="entry name" value="Olfactory_GPCR1"/>
</dbReference>
<evidence type="ECO:0000256" key="8">
    <source>
        <dbReference type="ARBA" id="ARBA00023136"/>
    </source>
</evidence>
<keyword evidence="10 13" id="KW-0675">Receptor</keyword>
<feature type="transmembrane region" description="Helical" evidence="14">
    <location>
        <begin position="141"/>
        <end position="169"/>
    </location>
</feature>
<evidence type="ECO:0000256" key="7">
    <source>
        <dbReference type="ARBA" id="ARBA00023040"/>
    </source>
</evidence>
<dbReference type="Pfam" id="PF13853">
    <property type="entry name" value="7tm_4"/>
    <property type="match status" value="1"/>
</dbReference>
<dbReference type="AlphaFoldDB" id="A0AAV7D8J3"/>
<feature type="domain" description="G-protein coupled receptors family 1 profile" evidence="15">
    <location>
        <begin position="42"/>
        <end position="291"/>
    </location>
</feature>
<dbReference type="PROSITE" id="PS00237">
    <property type="entry name" value="G_PROTEIN_RECEP_F1_1"/>
    <property type="match status" value="1"/>
</dbReference>
<keyword evidence="5 14" id="KW-0552">Olfaction</keyword>
<dbReference type="PRINTS" id="PR00245">
    <property type="entry name" value="OLFACTORYR"/>
</dbReference>
<evidence type="ECO:0000256" key="12">
    <source>
        <dbReference type="ARBA" id="ARBA00023224"/>
    </source>
</evidence>
<reference evidence="16" key="1">
    <citation type="thesis" date="2020" institute="ProQuest LLC" country="789 East Eisenhower Parkway, Ann Arbor, MI, USA">
        <title>Comparative Genomics and Chromosome Evolution.</title>
        <authorList>
            <person name="Mudd A.B."/>
        </authorList>
    </citation>
    <scope>NUCLEOTIDE SEQUENCE</scope>
    <source>
        <strain evidence="16">237g6f4</strain>
        <tissue evidence="16">Blood</tissue>
    </source>
</reference>
<dbReference type="PROSITE" id="PS50262">
    <property type="entry name" value="G_PROTEIN_RECEP_F1_2"/>
    <property type="match status" value="1"/>
</dbReference>
<keyword evidence="7 13" id="KW-0297">G-protein coupled receptor</keyword>
<feature type="transmembrane region" description="Helical" evidence="14">
    <location>
        <begin position="243"/>
        <end position="262"/>
    </location>
</feature>
<evidence type="ECO:0000313" key="16">
    <source>
        <dbReference type="EMBL" id="KAG8593516.1"/>
    </source>
</evidence>
<evidence type="ECO:0000256" key="10">
    <source>
        <dbReference type="ARBA" id="ARBA00023170"/>
    </source>
</evidence>
<dbReference type="SUPFAM" id="SSF81321">
    <property type="entry name" value="Family A G protein-coupled receptor-like"/>
    <property type="match status" value="1"/>
</dbReference>
<dbReference type="PANTHER" id="PTHR24242:SF393">
    <property type="entry name" value="OLFACTORY RECEPTOR"/>
    <property type="match status" value="1"/>
</dbReference>
<dbReference type="InterPro" id="IPR000725">
    <property type="entry name" value="Olfact_rcpt"/>
</dbReference>
<evidence type="ECO:0000313" key="17">
    <source>
        <dbReference type="Proteomes" id="UP000824782"/>
    </source>
</evidence>
<dbReference type="InterPro" id="IPR017452">
    <property type="entry name" value="GPCR_Rhodpsn_7TM"/>
</dbReference>
<evidence type="ECO:0000256" key="3">
    <source>
        <dbReference type="ARBA" id="ARBA00022606"/>
    </source>
</evidence>
<feature type="non-terminal residue" evidence="16">
    <location>
        <position position="1"/>
    </location>
</feature>
<evidence type="ECO:0000256" key="11">
    <source>
        <dbReference type="ARBA" id="ARBA00023180"/>
    </source>
</evidence>
<keyword evidence="9" id="KW-1015">Disulfide bond</keyword>
<dbReference type="InterPro" id="IPR000276">
    <property type="entry name" value="GPCR_Rhodpsn"/>
</dbReference>
<organism evidence="16 17">
    <name type="scientific">Engystomops pustulosus</name>
    <name type="common">Tungara frog</name>
    <name type="synonym">Physalaemus pustulosus</name>
    <dbReference type="NCBI Taxonomy" id="76066"/>
    <lineage>
        <taxon>Eukaryota</taxon>
        <taxon>Metazoa</taxon>
        <taxon>Chordata</taxon>
        <taxon>Craniata</taxon>
        <taxon>Vertebrata</taxon>
        <taxon>Euteleostomi</taxon>
        <taxon>Amphibia</taxon>
        <taxon>Batrachia</taxon>
        <taxon>Anura</taxon>
        <taxon>Neobatrachia</taxon>
        <taxon>Hyloidea</taxon>
        <taxon>Leptodactylidae</taxon>
        <taxon>Leiuperinae</taxon>
        <taxon>Engystomops</taxon>
    </lineage>
</organism>
<comment type="subcellular location">
    <subcellularLocation>
        <location evidence="1 14">Cell membrane</location>
        <topology evidence="1 14">Multi-pass membrane protein</topology>
    </subcellularLocation>
</comment>
<comment type="similarity">
    <text evidence="13">Belongs to the G-protein coupled receptor 1 family.</text>
</comment>
<dbReference type="PRINTS" id="PR00237">
    <property type="entry name" value="GPCRRHODOPSN"/>
</dbReference>
<sequence length="310" mass="35307">EILKKNLTAISEFLLLGFENLHSFKTLLFFVFLTIYIFTVAGNLLIVVLVSTSPQIQSPMYFFLSHLSVSDVLLTTYAIPNMLRVVLEEGSTMSVNGCLTQFYLICVSTIVECFLLTVMSYDRYQAICNPLHYTTIMNNRLCTILVFLSWFLGSVWPLIAVIPVFNLFFCHSNVIDHFYCDFAPIMELSCSDTSLVEREVFMSSFPTIVIPFIFIIVSYCYISRTVMGIPTTLGRKKAFSTCSSHLAVVSAYYGTLIIKYTVPFRANSHVLNKIVSLLYTVFTPFFNPIIYSLRNNDIKMAIKKLGVFLY</sequence>
<keyword evidence="8 14" id="KW-0472">Membrane</keyword>
<evidence type="ECO:0000256" key="1">
    <source>
        <dbReference type="ARBA" id="ARBA00004651"/>
    </source>
</evidence>
<proteinExistence type="inferred from homology"/>
<accession>A0AAV7D8J3</accession>
<feature type="transmembrane region" description="Helical" evidence="14">
    <location>
        <begin position="61"/>
        <end position="80"/>
    </location>
</feature>
<gene>
    <name evidence="16" type="ORF">GDO81_000858</name>
</gene>
<feature type="transmembrane region" description="Helical" evidence="14">
    <location>
        <begin position="100"/>
        <end position="121"/>
    </location>
</feature>
<evidence type="ECO:0000256" key="4">
    <source>
        <dbReference type="ARBA" id="ARBA00022692"/>
    </source>
</evidence>
<comment type="caution">
    <text evidence="16">The sequence shown here is derived from an EMBL/GenBank/DDBJ whole genome shotgun (WGS) entry which is preliminary data.</text>
</comment>
<evidence type="ECO:0000256" key="14">
    <source>
        <dbReference type="RuleBase" id="RU363047"/>
    </source>
</evidence>
<name>A0AAV7D8J3_ENGPU</name>
<feature type="transmembrane region" description="Helical" evidence="14">
    <location>
        <begin position="201"/>
        <end position="222"/>
    </location>
</feature>
<keyword evidence="17" id="KW-1185">Reference proteome</keyword>
<evidence type="ECO:0000259" key="15">
    <source>
        <dbReference type="PROSITE" id="PS50262"/>
    </source>
</evidence>
<evidence type="ECO:0000256" key="5">
    <source>
        <dbReference type="ARBA" id="ARBA00022725"/>
    </source>
</evidence>
<dbReference type="FunFam" id="1.20.1070.10:FF:000010">
    <property type="entry name" value="Olfactory receptor"/>
    <property type="match status" value="1"/>
</dbReference>
<dbReference type="Gene3D" id="1.20.1070.10">
    <property type="entry name" value="Rhodopsin 7-helix transmembrane proteins"/>
    <property type="match status" value="1"/>
</dbReference>